<organism evidence="2 3">
    <name type="scientific">Triangularia setosa</name>
    <dbReference type="NCBI Taxonomy" id="2587417"/>
    <lineage>
        <taxon>Eukaryota</taxon>
        <taxon>Fungi</taxon>
        <taxon>Dikarya</taxon>
        <taxon>Ascomycota</taxon>
        <taxon>Pezizomycotina</taxon>
        <taxon>Sordariomycetes</taxon>
        <taxon>Sordariomycetidae</taxon>
        <taxon>Sordariales</taxon>
        <taxon>Podosporaceae</taxon>
        <taxon>Triangularia</taxon>
    </lineage>
</organism>
<evidence type="ECO:0000313" key="2">
    <source>
        <dbReference type="EMBL" id="KAK4174924.1"/>
    </source>
</evidence>
<name>A0AAN7A6B1_9PEZI</name>
<dbReference type="EMBL" id="MU866257">
    <property type="protein sequence ID" value="KAK4174924.1"/>
    <property type="molecule type" value="Genomic_DNA"/>
</dbReference>
<sequence>MSPIGLSTPLPNPIISHHPTALVLSQPSSPFPPLSNLLSNNQASTPNRTAIPWNISATVHKRHRDGSAHINAPLINISPVSKLPEIDSAAHSRQRCPVNRSRRTVLAAVTNAVFDQGRDGGRRSGEGGGGGQCHEEENGGEDTGKSLSYIYSTFDDDDSPDTPVEQRERDRRGVASVHIDFWLVASQYWVQDLLTDNMLLRSFFALRMLIIRTEAEFKG</sequence>
<evidence type="ECO:0000256" key="1">
    <source>
        <dbReference type="SAM" id="MobiDB-lite"/>
    </source>
</evidence>
<dbReference type="AlphaFoldDB" id="A0AAN7A6B1"/>
<proteinExistence type="predicted"/>
<dbReference type="Proteomes" id="UP001302321">
    <property type="component" value="Unassembled WGS sequence"/>
</dbReference>
<keyword evidence="3" id="KW-1185">Reference proteome</keyword>
<gene>
    <name evidence="2" type="ORF">QBC36DRAFT_312498</name>
</gene>
<comment type="caution">
    <text evidence="2">The sequence shown here is derived from an EMBL/GenBank/DDBJ whole genome shotgun (WGS) entry which is preliminary data.</text>
</comment>
<reference evidence="2" key="2">
    <citation type="submission" date="2023-05" db="EMBL/GenBank/DDBJ databases">
        <authorList>
            <consortium name="Lawrence Berkeley National Laboratory"/>
            <person name="Steindorff A."/>
            <person name="Hensen N."/>
            <person name="Bonometti L."/>
            <person name="Westerberg I."/>
            <person name="Brannstrom I.O."/>
            <person name="Guillou S."/>
            <person name="Cros-Aarteil S."/>
            <person name="Calhoun S."/>
            <person name="Haridas S."/>
            <person name="Kuo A."/>
            <person name="Mondo S."/>
            <person name="Pangilinan J."/>
            <person name="Riley R."/>
            <person name="Labutti K."/>
            <person name="Andreopoulos B."/>
            <person name="Lipzen A."/>
            <person name="Chen C."/>
            <person name="Yanf M."/>
            <person name="Daum C."/>
            <person name="Ng V."/>
            <person name="Clum A."/>
            <person name="Ohm R."/>
            <person name="Martin F."/>
            <person name="Silar P."/>
            <person name="Natvig D."/>
            <person name="Lalanne C."/>
            <person name="Gautier V."/>
            <person name="Ament-Velasquez S.L."/>
            <person name="Kruys A."/>
            <person name="Hutchinson M.I."/>
            <person name="Powell A.J."/>
            <person name="Barry K."/>
            <person name="Miller A.N."/>
            <person name="Grigoriev I.V."/>
            <person name="Debuchy R."/>
            <person name="Gladieux P."/>
            <person name="Thoren M.H."/>
            <person name="Johannesson H."/>
        </authorList>
    </citation>
    <scope>NUCLEOTIDE SEQUENCE</scope>
    <source>
        <strain evidence="2">CBS 892.96</strain>
    </source>
</reference>
<feature type="region of interest" description="Disordered" evidence="1">
    <location>
        <begin position="116"/>
        <end position="142"/>
    </location>
</feature>
<evidence type="ECO:0000313" key="3">
    <source>
        <dbReference type="Proteomes" id="UP001302321"/>
    </source>
</evidence>
<accession>A0AAN7A6B1</accession>
<reference evidence="2" key="1">
    <citation type="journal article" date="2023" name="Mol. Phylogenet. Evol.">
        <title>Genome-scale phylogeny and comparative genomics of the fungal order Sordariales.</title>
        <authorList>
            <person name="Hensen N."/>
            <person name="Bonometti L."/>
            <person name="Westerberg I."/>
            <person name="Brannstrom I.O."/>
            <person name="Guillou S."/>
            <person name="Cros-Aarteil S."/>
            <person name="Calhoun S."/>
            <person name="Haridas S."/>
            <person name="Kuo A."/>
            <person name="Mondo S."/>
            <person name="Pangilinan J."/>
            <person name="Riley R."/>
            <person name="LaButti K."/>
            <person name="Andreopoulos B."/>
            <person name="Lipzen A."/>
            <person name="Chen C."/>
            <person name="Yan M."/>
            <person name="Daum C."/>
            <person name="Ng V."/>
            <person name="Clum A."/>
            <person name="Steindorff A."/>
            <person name="Ohm R.A."/>
            <person name="Martin F."/>
            <person name="Silar P."/>
            <person name="Natvig D.O."/>
            <person name="Lalanne C."/>
            <person name="Gautier V."/>
            <person name="Ament-Velasquez S.L."/>
            <person name="Kruys A."/>
            <person name="Hutchinson M.I."/>
            <person name="Powell A.J."/>
            <person name="Barry K."/>
            <person name="Miller A.N."/>
            <person name="Grigoriev I.V."/>
            <person name="Debuchy R."/>
            <person name="Gladieux P."/>
            <person name="Hiltunen Thoren M."/>
            <person name="Johannesson H."/>
        </authorList>
    </citation>
    <scope>NUCLEOTIDE SEQUENCE</scope>
    <source>
        <strain evidence="2">CBS 892.96</strain>
    </source>
</reference>
<protein>
    <submittedName>
        <fullName evidence="2">Uncharacterized protein</fullName>
    </submittedName>
</protein>
<feature type="compositionally biased region" description="Basic and acidic residues" evidence="1">
    <location>
        <begin position="116"/>
        <end position="125"/>
    </location>
</feature>